<sequence>MTAEAKPVARRQRWWEVSLATRLIILVLIFLAVPVVLYRLFEAADDDKRILLLDSVYERGRLTMEVLRQQLETGGTNALPVIADQLQVLGAPDTVLRLFFRPGPTDQGGEAGFFYVAAAPARPVEELAREQAEMQRLGIFDRLGAACRDGVPQAARHQLGSAREEVVISVTPLQTPGGCWTLVTAFSTAAFRDSSIGRPYWETEEIRFGAVIYLGLFLVMATVLWSVWRGLKRLTARARLIREQGGSSTRLAHGFTELGGPREVNEVAEELDRLVQTLDSTAQTLREISHENAHAFKTPVAVIRQAIEPIKRRAEEPRLKRAVEVIELSLEKLDELIASAWRVDELMADLLHPPQQKVDLSSLLERLGRDYATLAQARRVTVLSQVEPGIDVRGSLDMLEAIIENLVDNAVSFTPSGGRVQLELAGDRGFAVLSVSDNGPGVSEDQVTRIFDRYFTTRSQGHKGAPGGHLGLGLWIVKRNVDALGGSIVARNRSEGGLKITLRLPRLGNLY</sequence>
<dbReference type="EC" id="2.7.13.3" evidence="3"/>
<dbReference type="InterPro" id="IPR004358">
    <property type="entry name" value="Sig_transdc_His_kin-like_C"/>
</dbReference>
<reference evidence="12" key="1">
    <citation type="submission" date="2022-08" db="EMBL/GenBank/DDBJ databases">
        <authorList>
            <person name="Vandamme P."/>
            <person name="Hettiarachchi A."/>
            <person name="Peeters C."/>
            <person name="Cnockaert M."/>
            <person name="Carlier A."/>
        </authorList>
    </citation>
    <scope>NUCLEOTIDE SEQUENCE</scope>
    <source>
        <strain evidence="12">LMG 31809</strain>
    </source>
</reference>
<dbReference type="PANTHER" id="PTHR44936:SF10">
    <property type="entry name" value="SENSOR PROTEIN RSTB"/>
    <property type="match status" value="1"/>
</dbReference>
<dbReference type="EMBL" id="JANWOI010000001">
    <property type="protein sequence ID" value="MDA5192463.1"/>
    <property type="molecule type" value="Genomic_DNA"/>
</dbReference>
<dbReference type="InterPro" id="IPR050980">
    <property type="entry name" value="2C_sensor_his_kinase"/>
</dbReference>
<evidence type="ECO:0000256" key="6">
    <source>
        <dbReference type="ARBA" id="ARBA00022679"/>
    </source>
</evidence>
<evidence type="ECO:0000256" key="5">
    <source>
        <dbReference type="ARBA" id="ARBA00022553"/>
    </source>
</evidence>
<dbReference type="PANTHER" id="PTHR44936">
    <property type="entry name" value="SENSOR PROTEIN CREC"/>
    <property type="match status" value="1"/>
</dbReference>
<feature type="transmembrane region" description="Helical" evidence="10">
    <location>
        <begin position="20"/>
        <end position="41"/>
    </location>
</feature>
<dbReference type="InterPro" id="IPR005467">
    <property type="entry name" value="His_kinase_dom"/>
</dbReference>
<dbReference type="PRINTS" id="PR00344">
    <property type="entry name" value="BCTRLSENSOR"/>
</dbReference>
<keyword evidence="13" id="KW-1185">Reference proteome</keyword>
<dbReference type="PROSITE" id="PS50109">
    <property type="entry name" value="HIS_KIN"/>
    <property type="match status" value="1"/>
</dbReference>
<protein>
    <recommendedName>
        <fullName evidence="3">histidine kinase</fullName>
        <ecNumber evidence="3">2.7.13.3</ecNumber>
    </recommendedName>
</protein>
<accession>A0A9X3TV78</accession>
<gene>
    <name evidence="12" type="ORF">NYP16_00625</name>
</gene>
<keyword evidence="4" id="KW-1003">Cell membrane</keyword>
<reference evidence="12" key="2">
    <citation type="journal article" date="2023" name="Syst. Appl. Microbiol.">
        <title>Govania unica gen. nov., sp. nov., a rare biosphere bacterium that represents a novel family in the class Alphaproteobacteria.</title>
        <authorList>
            <person name="Vandamme P."/>
            <person name="Peeters C."/>
            <person name="Hettiarachchi A."/>
            <person name="Cnockaert M."/>
            <person name="Carlier A."/>
        </authorList>
    </citation>
    <scope>NUCLEOTIDE SEQUENCE</scope>
    <source>
        <strain evidence="12">LMG 31809</strain>
    </source>
</reference>
<keyword evidence="10" id="KW-0472">Membrane</keyword>
<keyword evidence="10" id="KW-0812">Transmembrane</keyword>
<keyword evidence="5" id="KW-0597">Phosphoprotein</keyword>
<evidence type="ECO:0000256" key="4">
    <source>
        <dbReference type="ARBA" id="ARBA00022475"/>
    </source>
</evidence>
<dbReference type="GO" id="GO:0000155">
    <property type="term" value="F:phosphorelay sensor kinase activity"/>
    <property type="evidence" value="ECO:0007669"/>
    <property type="project" value="InterPro"/>
</dbReference>
<evidence type="ECO:0000313" key="13">
    <source>
        <dbReference type="Proteomes" id="UP001141619"/>
    </source>
</evidence>
<comment type="caution">
    <text evidence="12">The sequence shown here is derived from an EMBL/GenBank/DDBJ whole genome shotgun (WGS) entry which is preliminary data.</text>
</comment>
<evidence type="ECO:0000256" key="3">
    <source>
        <dbReference type="ARBA" id="ARBA00012438"/>
    </source>
</evidence>
<dbReference type="InterPro" id="IPR036097">
    <property type="entry name" value="HisK_dim/P_sf"/>
</dbReference>
<comment type="catalytic activity">
    <reaction evidence="1">
        <text>ATP + protein L-histidine = ADP + protein N-phospho-L-histidine.</text>
        <dbReference type="EC" id="2.7.13.3"/>
    </reaction>
</comment>
<keyword evidence="7" id="KW-0547">Nucleotide-binding</keyword>
<dbReference type="Gene3D" id="1.10.287.130">
    <property type="match status" value="1"/>
</dbReference>
<evidence type="ECO:0000256" key="9">
    <source>
        <dbReference type="ARBA" id="ARBA00022840"/>
    </source>
</evidence>
<evidence type="ECO:0000259" key="11">
    <source>
        <dbReference type="PROSITE" id="PS50109"/>
    </source>
</evidence>
<evidence type="ECO:0000256" key="7">
    <source>
        <dbReference type="ARBA" id="ARBA00022741"/>
    </source>
</evidence>
<dbReference type="Pfam" id="PF02518">
    <property type="entry name" value="HATPase_c"/>
    <property type="match status" value="1"/>
</dbReference>
<proteinExistence type="predicted"/>
<evidence type="ECO:0000256" key="8">
    <source>
        <dbReference type="ARBA" id="ARBA00022777"/>
    </source>
</evidence>
<evidence type="ECO:0000256" key="10">
    <source>
        <dbReference type="SAM" id="Phobius"/>
    </source>
</evidence>
<dbReference type="CDD" id="cd00075">
    <property type="entry name" value="HATPase"/>
    <property type="match status" value="1"/>
</dbReference>
<keyword evidence="10" id="KW-1133">Transmembrane helix</keyword>
<evidence type="ECO:0000256" key="2">
    <source>
        <dbReference type="ARBA" id="ARBA00004651"/>
    </source>
</evidence>
<dbReference type="AlphaFoldDB" id="A0A9X3TV78"/>
<feature type="domain" description="Histidine kinase" evidence="11">
    <location>
        <begin position="291"/>
        <end position="508"/>
    </location>
</feature>
<dbReference type="GO" id="GO:0005886">
    <property type="term" value="C:plasma membrane"/>
    <property type="evidence" value="ECO:0007669"/>
    <property type="project" value="UniProtKB-SubCell"/>
</dbReference>
<dbReference type="InterPro" id="IPR003661">
    <property type="entry name" value="HisK_dim/P_dom"/>
</dbReference>
<name>A0A9X3TV78_9PROT</name>
<dbReference type="SMART" id="SM00387">
    <property type="entry name" value="HATPase_c"/>
    <property type="match status" value="1"/>
</dbReference>
<dbReference type="InterPro" id="IPR036890">
    <property type="entry name" value="HATPase_C_sf"/>
</dbReference>
<dbReference type="Proteomes" id="UP001141619">
    <property type="component" value="Unassembled WGS sequence"/>
</dbReference>
<keyword evidence="9" id="KW-0067">ATP-binding</keyword>
<dbReference type="RefSeq" id="WP_274942170.1">
    <property type="nucleotide sequence ID" value="NZ_JANWOI010000001.1"/>
</dbReference>
<dbReference type="InterPro" id="IPR003594">
    <property type="entry name" value="HATPase_dom"/>
</dbReference>
<dbReference type="Gene3D" id="3.30.565.10">
    <property type="entry name" value="Histidine kinase-like ATPase, C-terminal domain"/>
    <property type="match status" value="1"/>
</dbReference>
<feature type="transmembrane region" description="Helical" evidence="10">
    <location>
        <begin position="208"/>
        <end position="228"/>
    </location>
</feature>
<dbReference type="SUPFAM" id="SSF47384">
    <property type="entry name" value="Homodimeric domain of signal transducing histidine kinase"/>
    <property type="match status" value="1"/>
</dbReference>
<dbReference type="CDD" id="cd00082">
    <property type="entry name" value="HisKA"/>
    <property type="match status" value="1"/>
</dbReference>
<dbReference type="GO" id="GO:0005524">
    <property type="term" value="F:ATP binding"/>
    <property type="evidence" value="ECO:0007669"/>
    <property type="project" value="UniProtKB-KW"/>
</dbReference>
<dbReference type="SUPFAM" id="SSF55874">
    <property type="entry name" value="ATPase domain of HSP90 chaperone/DNA topoisomerase II/histidine kinase"/>
    <property type="match status" value="1"/>
</dbReference>
<evidence type="ECO:0000256" key="1">
    <source>
        <dbReference type="ARBA" id="ARBA00000085"/>
    </source>
</evidence>
<organism evidence="12 13">
    <name type="scientific">Govanella unica</name>
    <dbReference type="NCBI Taxonomy" id="2975056"/>
    <lineage>
        <taxon>Bacteria</taxon>
        <taxon>Pseudomonadati</taxon>
        <taxon>Pseudomonadota</taxon>
        <taxon>Alphaproteobacteria</taxon>
        <taxon>Emcibacterales</taxon>
        <taxon>Govanellaceae</taxon>
        <taxon>Govanella</taxon>
    </lineage>
</organism>
<comment type="subcellular location">
    <subcellularLocation>
        <location evidence="2">Cell membrane</location>
        <topology evidence="2">Multi-pass membrane protein</topology>
    </subcellularLocation>
</comment>
<keyword evidence="8 12" id="KW-0418">Kinase</keyword>
<evidence type="ECO:0000313" key="12">
    <source>
        <dbReference type="EMBL" id="MDA5192463.1"/>
    </source>
</evidence>
<keyword evidence="6" id="KW-0808">Transferase</keyword>